<name>M1DME9_SOLTU</name>
<dbReference type="EnsemblPlants" id="PGSC0003DMT400091358">
    <property type="protein sequence ID" value="PGSC0003DMT400091358"/>
    <property type="gene ID" value="PGSC0003DMG400040929"/>
</dbReference>
<dbReference type="PaxDb" id="4113-PGSC0003DMT400091358"/>
<organism evidence="1 2">
    <name type="scientific">Solanum tuberosum</name>
    <name type="common">Potato</name>
    <dbReference type="NCBI Taxonomy" id="4113"/>
    <lineage>
        <taxon>Eukaryota</taxon>
        <taxon>Viridiplantae</taxon>
        <taxon>Streptophyta</taxon>
        <taxon>Embryophyta</taxon>
        <taxon>Tracheophyta</taxon>
        <taxon>Spermatophyta</taxon>
        <taxon>Magnoliopsida</taxon>
        <taxon>eudicotyledons</taxon>
        <taxon>Gunneridae</taxon>
        <taxon>Pentapetalae</taxon>
        <taxon>asterids</taxon>
        <taxon>lamiids</taxon>
        <taxon>Solanales</taxon>
        <taxon>Solanaceae</taxon>
        <taxon>Solanoideae</taxon>
        <taxon>Solaneae</taxon>
        <taxon>Solanum</taxon>
    </lineage>
</organism>
<accession>M1DME9</accession>
<dbReference type="InParanoid" id="M1DME9"/>
<reference evidence="2" key="1">
    <citation type="journal article" date="2011" name="Nature">
        <title>Genome sequence and analysis of the tuber crop potato.</title>
        <authorList>
            <consortium name="The Potato Genome Sequencing Consortium"/>
        </authorList>
    </citation>
    <scope>NUCLEOTIDE SEQUENCE [LARGE SCALE GENOMIC DNA]</scope>
    <source>
        <strain evidence="2">cv. DM1-3 516 R44</strain>
    </source>
</reference>
<dbReference type="Proteomes" id="UP000011115">
    <property type="component" value="Unassembled WGS sequence"/>
</dbReference>
<dbReference type="HOGENOM" id="CLU_1112937_0_0_1"/>
<proteinExistence type="predicted"/>
<evidence type="ECO:0000313" key="1">
    <source>
        <dbReference type="EnsemblPlants" id="PGSC0003DMT400091358"/>
    </source>
</evidence>
<protein>
    <submittedName>
        <fullName evidence="1">Uncharacterized protein</fullName>
    </submittedName>
</protein>
<keyword evidence="2" id="KW-1185">Reference proteome</keyword>
<evidence type="ECO:0000313" key="2">
    <source>
        <dbReference type="Proteomes" id="UP000011115"/>
    </source>
</evidence>
<dbReference type="Gramene" id="PGSC0003DMT400091358">
    <property type="protein sequence ID" value="PGSC0003DMT400091358"/>
    <property type="gene ID" value="PGSC0003DMG400040929"/>
</dbReference>
<dbReference type="AlphaFoldDB" id="M1DME9"/>
<sequence>MFKQNCRKAIAERFAEPIGESPNHFGKPYRARRKDWIKNFSEKMACRRWERLFSELQTSFDEHRLARQKLQCILGVRGAEREIKKDNRRIWQTTEWFLELDPALQTAQRAYFQPQLINSTPQPLKTKSNHALIQLNLGPYYPCPRDTQTSLSLAKFGHLTTLALRNDVKRSIIGSRPFGNINFTHRPTWLHAECAITSPSFIGPSVNVGVQTADKVVVADLFDDTPICLWASRVLQTPILEFLESNGGPN</sequence>
<reference evidence="1" key="2">
    <citation type="submission" date="2015-06" db="UniProtKB">
        <authorList>
            <consortium name="EnsemblPlants"/>
        </authorList>
    </citation>
    <scope>IDENTIFICATION</scope>
    <source>
        <strain evidence="1">DM1-3 516 R44</strain>
    </source>
</reference>